<keyword evidence="2 3" id="KW-0808">Transferase</keyword>
<dbReference type="GO" id="GO:0005829">
    <property type="term" value="C:cytosol"/>
    <property type="evidence" value="ECO:0007669"/>
    <property type="project" value="TreeGrafter"/>
</dbReference>
<evidence type="ECO:0000256" key="2">
    <source>
        <dbReference type="ARBA" id="ARBA00022679"/>
    </source>
</evidence>
<dbReference type="OrthoDB" id="9781892at2"/>
<comment type="caution">
    <text evidence="3">The sequence shown here is derived from an EMBL/GenBank/DDBJ whole genome shotgun (WGS) entry which is preliminary data.</text>
</comment>
<dbReference type="AlphaFoldDB" id="A0A545TGX8"/>
<dbReference type="RefSeq" id="WP_142887850.1">
    <property type="nucleotide sequence ID" value="NZ_VIKR01000001.1"/>
</dbReference>
<dbReference type="CDD" id="cd03789">
    <property type="entry name" value="GT9_LPS_heptosyltransferase"/>
    <property type="match status" value="1"/>
</dbReference>
<accession>A0A545TGX8</accession>
<dbReference type="InterPro" id="IPR002201">
    <property type="entry name" value="Glyco_trans_9"/>
</dbReference>
<proteinExistence type="predicted"/>
<evidence type="ECO:0000313" key="4">
    <source>
        <dbReference type="Proteomes" id="UP000317839"/>
    </source>
</evidence>
<protein>
    <submittedName>
        <fullName evidence="3">Glycosyltransferase family 9 protein</fullName>
    </submittedName>
</protein>
<dbReference type="SUPFAM" id="SSF53756">
    <property type="entry name" value="UDP-Glycosyltransferase/glycogen phosphorylase"/>
    <property type="match status" value="1"/>
</dbReference>
<reference evidence="3 4" key="1">
    <citation type="submission" date="2019-06" db="EMBL/GenBank/DDBJ databases">
        <title>Draft genome of Aliikangiella marina GYP-15.</title>
        <authorList>
            <person name="Wang G."/>
        </authorList>
    </citation>
    <scope>NUCLEOTIDE SEQUENCE [LARGE SCALE GENOMIC DNA]</scope>
    <source>
        <strain evidence="3 4">GYP-15</strain>
    </source>
</reference>
<dbReference type="PANTHER" id="PTHR30160">
    <property type="entry name" value="TETRAACYLDISACCHARIDE 4'-KINASE-RELATED"/>
    <property type="match status" value="1"/>
</dbReference>
<dbReference type="Pfam" id="PF01075">
    <property type="entry name" value="Glyco_transf_9"/>
    <property type="match status" value="1"/>
</dbReference>
<gene>
    <name evidence="3" type="ORF">FLL45_00565</name>
</gene>
<sequence>MVSQFSEPQSICILRLSAIGDVCHAVATVQAIQKQWPNTKITWVIGRVEKKLVNGLSGVNFVEFEKYTGLAGFVRFRKQIKHLKFDILLNMQGSFRASLISTQINAVEKWGFNRKNTREGQWLFTNRQIPFLKTPHVAEGFLAFAKAIGVGADYQLNWKMPVSPTARKWCEERLAGAGRYIIISPSASKPERNWLTERYAEMVKYSQEKGFAVVICGGPSPFERELAEEIEKQSGSAIINLVGETDLQQMLALLEKAELLIAPDTGPAHMAVTVQTPVIGLYVHSNPERTGPYLYRHYVVSHYEALLKAQTGKSVAENSWGARVKGIGLMEHITVEAVKSMFDKVIEDTTNQSLSIHQA</sequence>
<name>A0A545TGX8_9GAMM</name>
<evidence type="ECO:0000313" key="3">
    <source>
        <dbReference type="EMBL" id="TQV76490.1"/>
    </source>
</evidence>
<keyword evidence="1" id="KW-0328">Glycosyltransferase</keyword>
<dbReference type="Proteomes" id="UP000317839">
    <property type="component" value="Unassembled WGS sequence"/>
</dbReference>
<dbReference type="Gene3D" id="3.40.50.2000">
    <property type="entry name" value="Glycogen Phosphorylase B"/>
    <property type="match status" value="2"/>
</dbReference>
<dbReference type="GO" id="GO:0009244">
    <property type="term" value="P:lipopolysaccharide core region biosynthetic process"/>
    <property type="evidence" value="ECO:0007669"/>
    <property type="project" value="TreeGrafter"/>
</dbReference>
<evidence type="ECO:0000256" key="1">
    <source>
        <dbReference type="ARBA" id="ARBA00022676"/>
    </source>
</evidence>
<dbReference type="GO" id="GO:0008713">
    <property type="term" value="F:ADP-heptose-lipopolysaccharide heptosyltransferase activity"/>
    <property type="evidence" value="ECO:0007669"/>
    <property type="project" value="TreeGrafter"/>
</dbReference>
<organism evidence="3 4">
    <name type="scientific">Aliikangiella marina</name>
    <dbReference type="NCBI Taxonomy" id="1712262"/>
    <lineage>
        <taxon>Bacteria</taxon>
        <taxon>Pseudomonadati</taxon>
        <taxon>Pseudomonadota</taxon>
        <taxon>Gammaproteobacteria</taxon>
        <taxon>Oceanospirillales</taxon>
        <taxon>Pleioneaceae</taxon>
        <taxon>Aliikangiella</taxon>
    </lineage>
</organism>
<dbReference type="PANTHER" id="PTHR30160:SF21">
    <property type="entry name" value="LIPOPOLYSACCHARIDE CORE HEPTOSYLTRANSFERASE OPSX"/>
    <property type="match status" value="1"/>
</dbReference>
<dbReference type="EMBL" id="VIKR01000001">
    <property type="protein sequence ID" value="TQV76490.1"/>
    <property type="molecule type" value="Genomic_DNA"/>
</dbReference>
<keyword evidence="4" id="KW-1185">Reference proteome</keyword>
<dbReference type="InterPro" id="IPR051199">
    <property type="entry name" value="LPS_LOS_Heptosyltrfase"/>
</dbReference>